<dbReference type="CDD" id="cd09076">
    <property type="entry name" value="L1-EN"/>
    <property type="match status" value="1"/>
</dbReference>
<dbReference type="Ensembl" id="ENSSDUT00000015099.1">
    <property type="protein sequence ID" value="ENSSDUP00000014815.1"/>
    <property type="gene ID" value="ENSSDUG00000010823.1"/>
</dbReference>
<evidence type="ECO:0000256" key="2">
    <source>
        <dbReference type="ARBA" id="ARBA00001946"/>
    </source>
</evidence>
<comment type="similarity">
    <text evidence="3">Belongs to the DNA repair enzymes AP/ExoA family.</text>
</comment>
<dbReference type="GO" id="GO:0005634">
    <property type="term" value="C:nucleus"/>
    <property type="evidence" value="ECO:0007669"/>
    <property type="project" value="TreeGrafter"/>
</dbReference>
<dbReference type="InterPro" id="IPR004808">
    <property type="entry name" value="AP_endonuc_1"/>
</dbReference>
<evidence type="ECO:0000256" key="4">
    <source>
        <dbReference type="ARBA" id="ARBA00012115"/>
    </source>
</evidence>
<accession>A0A3B4UAP0</accession>
<dbReference type="STRING" id="41447.ENSSDUP00000014815"/>
<dbReference type="GO" id="GO:0008311">
    <property type="term" value="F:double-stranded DNA 3'-5' DNA exonuclease activity"/>
    <property type="evidence" value="ECO:0007669"/>
    <property type="project" value="UniProtKB-EC"/>
</dbReference>
<evidence type="ECO:0000256" key="5">
    <source>
        <dbReference type="ARBA" id="ARBA00022723"/>
    </source>
</evidence>
<sequence length="202" mass="22643">MGLSLITLNTKGLNQPAKRRKCMSFLKSKNCDVAFLQETHMKDQEHRRLGTGWVGKVYASSGTSNSRGVAIIVNKHLPFKCIKKSADTLGRFISVLAEIQGQTVILACVYAPCVYDPDFFPSVENALYELGTFPIVMAGDFNQHFGWITLEETGVDQMTLKLSKSFKRENLISLSYKITLRHFCCFGSVGLDLAYKNIRLCM</sequence>
<dbReference type="InterPro" id="IPR036691">
    <property type="entry name" value="Endo/exonu/phosph_ase_sf"/>
</dbReference>
<comment type="catalytic activity">
    <reaction evidence="1">
        <text>Exonucleolytic cleavage in the 3'- to 5'-direction to yield nucleoside 5'-phosphates.</text>
        <dbReference type="EC" id="3.1.11.2"/>
    </reaction>
</comment>
<keyword evidence="9" id="KW-0234">DNA repair</keyword>
<keyword evidence="5" id="KW-0479">Metal-binding</keyword>
<dbReference type="Proteomes" id="UP000261420">
    <property type="component" value="Unplaced"/>
</dbReference>
<comment type="cofactor">
    <cofactor evidence="2">
        <name>Mg(2+)</name>
        <dbReference type="ChEBI" id="CHEBI:18420"/>
    </cofactor>
</comment>
<protein>
    <recommendedName>
        <fullName evidence="4">exodeoxyribonuclease III</fullName>
        <ecNumber evidence="4">3.1.11.2</ecNumber>
    </recommendedName>
</protein>
<evidence type="ECO:0000313" key="11">
    <source>
        <dbReference type="Ensembl" id="ENSSDUP00000014815.1"/>
    </source>
</evidence>
<dbReference type="OMA" id="RFRLNYM"/>
<dbReference type="GeneTree" id="ENSGT00940000175436"/>
<proteinExistence type="inferred from homology"/>
<organism evidence="11 12">
    <name type="scientific">Seriola dumerili</name>
    <name type="common">Greater amberjack</name>
    <name type="synonym">Caranx dumerili</name>
    <dbReference type="NCBI Taxonomy" id="41447"/>
    <lineage>
        <taxon>Eukaryota</taxon>
        <taxon>Metazoa</taxon>
        <taxon>Chordata</taxon>
        <taxon>Craniata</taxon>
        <taxon>Vertebrata</taxon>
        <taxon>Euteleostomi</taxon>
        <taxon>Actinopterygii</taxon>
        <taxon>Neopterygii</taxon>
        <taxon>Teleostei</taxon>
        <taxon>Neoteleostei</taxon>
        <taxon>Acanthomorphata</taxon>
        <taxon>Carangaria</taxon>
        <taxon>Carangiformes</taxon>
        <taxon>Carangidae</taxon>
        <taxon>Seriola</taxon>
    </lineage>
</organism>
<evidence type="ECO:0000256" key="9">
    <source>
        <dbReference type="ARBA" id="ARBA00023204"/>
    </source>
</evidence>
<dbReference type="EC" id="3.1.11.2" evidence="4"/>
<dbReference type="PANTHER" id="PTHR22748:SF26">
    <property type="entry name" value="ENDONUCLEASE_EXONUCLEASE_PHOSPHATASE DOMAIN-CONTAINING PROTEIN"/>
    <property type="match status" value="1"/>
</dbReference>
<dbReference type="GO" id="GO:0003906">
    <property type="term" value="F:DNA-(apurinic or apyrimidinic site) endonuclease activity"/>
    <property type="evidence" value="ECO:0007669"/>
    <property type="project" value="TreeGrafter"/>
</dbReference>
<evidence type="ECO:0000256" key="6">
    <source>
        <dbReference type="ARBA" id="ARBA00022763"/>
    </source>
</evidence>
<evidence type="ECO:0000313" key="12">
    <source>
        <dbReference type="Proteomes" id="UP000261420"/>
    </source>
</evidence>
<dbReference type="GO" id="GO:0008081">
    <property type="term" value="F:phosphoric diester hydrolase activity"/>
    <property type="evidence" value="ECO:0007669"/>
    <property type="project" value="TreeGrafter"/>
</dbReference>
<dbReference type="AlphaFoldDB" id="A0A3B4UAP0"/>
<dbReference type="GO" id="GO:0006284">
    <property type="term" value="P:base-excision repair"/>
    <property type="evidence" value="ECO:0007669"/>
    <property type="project" value="TreeGrafter"/>
</dbReference>
<keyword evidence="8" id="KW-0460">Magnesium</keyword>
<name>A0A3B4UAP0_SERDU</name>
<dbReference type="GO" id="GO:0046872">
    <property type="term" value="F:metal ion binding"/>
    <property type="evidence" value="ECO:0007669"/>
    <property type="project" value="UniProtKB-KW"/>
</dbReference>
<keyword evidence="12" id="KW-1185">Reference proteome</keyword>
<dbReference type="Gene3D" id="3.60.10.10">
    <property type="entry name" value="Endonuclease/exonuclease/phosphatase"/>
    <property type="match status" value="1"/>
</dbReference>
<dbReference type="Pfam" id="PF03372">
    <property type="entry name" value="Exo_endo_phos"/>
    <property type="match status" value="1"/>
</dbReference>
<reference evidence="11" key="2">
    <citation type="submission" date="2025-09" db="UniProtKB">
        <authorList>
            <consortium name="Ensembl"/>
        </authorList>
    </citation>
    <scope>IDENTIFICATION</scope>
</reference>
<dbReference type="InterPro" id="IPR005135">
    <property type="entry name" value="Endo/exonuclease/phosphatase"/>
</dbReference>
<reference evidence="11" key="1">
    <citation type="submission" date="2025-08" db="UniProtKB">
        <authorList>
            <consortium name="Ensembl"/>
        </authorList>
    </citation>
    <scope>IDENTIFICATION</scope>
</reference>
<dbReference type="PANTHER" id="PTHR22748">
    <property type="entry name" value="AP ENDONUCLEASE"/>
    <property type="match status" value="1"/>
</dbReference>
<evidence type="ECO:0000256" key="3">
    <source>
        <dbReference type="ARBA" id="ARBA00007092"/>
    </source>
</evidence>
<dbReference type="SUPFAM" id="SSF56219">
    <property type="entry name" value="DNase I-like"/>
    <property type="match status" value="1"/>
</dbReference>
<evidence type="ECO:0000259" key="10">
    <source>
        <dbReference type="Pfam" id="PF03372"/>
    </source>
</evidence>
<evidence type="ECO:0000256" key="1">
    <source>
        <dbReference type="ARBA" id="ARBA00000493"/>
    </source>
</evidence>
<feature type="domain" description="Endonuclease/exonuclease/phosphatase" evidence="10">
    <location>
        <begin position="7"/>
        <end position="143"/>
    </location>
</feature>
<evidence type="ECO:0000256" key="8">
    <source>
        <dbReference type="ARBA" id="ARBA00022842"/>
    </source>
</evidence>
<keyword evidence="7" id="KW-0378">Hydrolase</keyword>
<keyword evidence="6" id="KW-0227">DNA damage</keyword>
<evidence type="ECO:0000256" key="7">
    <source>
        <dbReference type="ARBA" id="ARBA00022801"/>
    </source>
</evidence>